<dbReference type="InParanoid" id="K1W9Q8"/>
<comment type="caution">
    <text evidence="1">The sequence shown here is derived from an EMBL/GenBank/DDBJ whole genome shotgun (WGS) entry which is preliminary data.</text>
</comment>
<proteinExistence type="predicted"/>
<dbReference type="EMBL" id="AMBO01000391">
    <property type="protein sequence ID" value="EKC98388.1"/>
    <property type="molecule type" value="Genomic_DNA"/>
</dbReference>
<dbReference type="AlphaFoldDB" id="K1W9Q8"/>
<accession>K1W9Q8</accession>
<keyword evidence="2" id="KW-1185">Reference proteome</keyword>
<reference evidence="1 2" key="1">
    <citation type="journal article" date="2012" name="Eukaryot. Cell">
        <title>Genome sequence of the Trichosporon asahii environmental strain CBS 8904.</title>
        <authorList>
            <person name="Yang R.Y."/>
            <person name="Li H.T."/>
            <person name="Zhu H."/>
            <person name="Zhou G.P."/>
            <person name="Wang M."/>
            <person name="Wang L."/>
        </authorList>
    </citation>
    <scope>NUCLEOTIDE SEQUENCE [LARGE SCALE GENOMIC DNA]</scope>
    <source>
        <strain evidence="1 2">CBS 8904</strain>
    </source>
</reference>
<evidence type="ECO:0000313" key="1">
    <source>
        <dbReference type="EMBL" id="EKC98388.1"/>
    </source>
</evidence>
<protein>
    <submittedName>
        <fullName evidence="1">Uncharacterized protein</fullName>
    </submittedName>
</protein>
<sequence length="159" mass="18524">MSFTQSYYIRTLRKLHDQELRIEYRAAEKRSRAEYRYWKSIRPLRSTSTRYSSYSGHYGPTGYTSAMYPSHTGMHAGANYGHTGHLPSMGGIGMGGMGGIGAHGYPVLPRDRHRLARAQQKYYRRCYEIENKRHRDLERIQNRREQLLGMLNGEFRSEG</sequence>
<organism evidence="1 2">
    <name type="scientific">Trichosporon asahii var. asahii (strain CBS 8904)</name>
    <name type="common">Yeast</name>
    <dbReference type="NCBI Taxonomy" id="1220162"/>
    <lineage>
        <taxon>Eukaryota</taxon>
        <taxon>Fungi</taxon>
        <taxon>Dikarya</taxon>
        <taxon>Basidiomycota</taxon>
        <taxon>Agaricomycotina</taxon>
        <taxon>Tremellomycetes</taxon>
        <taxon>Trichosporonales</taxon>
        <taxon>Trichosporonaceae</taxon>
        <taxon>Trichosporon</taxon>
    </lineage>
</organism>
<evidence type="ECO:0000313" key="2">
    <source>
        <dbReference type="Proteomes" id="UP000006757"/>
    </source>
</evidence>
<gene>
    <name evidence="1" type="ORF">A1Q2_07402</name>
</gene>
<name>K1W9Q8_TRIAC</name>
<dbReference type="Proteomes" id="UP000006757">
    <property type="component" value="Unassembled WGS sequence"/>
</dbReference>
<dbReference type="HOGENOM" id="CLU_1662048_0_0_1"/>